<gene>
    <name evidence="1" type="ORF">F4821DRAFT_280735</name>
</gene>
<protein>
    <submittedName>
        <fullName evidence="1">Cytochrome P450</fullName>
    </submittedName>
</protein>
<reference evidence="1 2" key="1">
    <citation type="journal article" date="2022" name="New Phytol.">
        <title>Ecological generalism drives hyperdiversity of secondary metabolite gene clusters in xylarialean endophytes.</title>
        <authorList>
            <person name="Franco M.E.E."/>
            <person name="Wisecaver J.H."/>
            <person name="Arnold A.E."/>
            <person name="Ju Y.M."/>
            <person name="Slot J.C."/>
            <person name="Ahrendt S."/>
            <person name="Moore L.P."/>
            <person name="Eastman K.E."/>
            <person name="Scott K."/>
            <person name="Konkel Z."/>
            <person name="Mondo S.J."/>
            <person name="Kuo A."/>
            <person name="Hayes R.D."/>
            <person name="Haridas S."/>
            <person name="Andreopoulos B."/>
            <person name="Riley R."/>
            <person name="LaButti K."/>
            <person name="Pangilinan J."/>
            <person name="Lipzen A."/>
            <person name="Amirebrahimi M."/>
            <person name="Yan J."/>
            <person name="Adam C."/>
            <person name="Keymanesh K."/>
            <person name="Ng V."/>
            <person name="Louie K."/>
            <person name="Northen T."/>
            <person name="Drula E."/>
            <person name="Henrissat B."/>
            <person name="Hsieh H.M."/>
            <person name="Youens-Clark K."/>
            <person name="Lutzoni F."/>
            <person name="Miadlikowska J."/>
            <person name="Eastwood D.C."/>
            <person name="Hamelin R.C."/>
            <person name="Grigoriev I.V."/>
            <person name="U'Ren J.M."/>
        </authorList>
    </citation>
    <scope>NUCLEOTIDE SEQUENCE [LARGE SCALE GENOMIC DNA]</scope>
    <source>
        <strain evidence="1 2">ER1909</strain>
    </source>
</reference>
<keyword evidence="2" id="KW-1185">Reference proteome</keyword>
<dbReference type="Proteomes" id="UP001497680">
    <property type="component" value="Unassembled WGS sequence"/>
</dbReference>
<sequence length="518" mass="58317">MDSIRDATRSVIAGIMSYSMLIQNISLSTKNILIATFTAVLISCLMVASSKKRQRLAPNIPVVGGSDKKSILKNRRRFIHDGMSMLAEGYEQNKGGMFYVPSILGERLMIPPKYVEELKTAPIDKVDFVATFQEMFEGRYTTMGSRSTLHPRVVKAQLNRHLTDVMPGIQEEIRHAFEEDFPSCDDWTPVPVVDHLTQIVARVSSRMFGGTILSENKEWIKASISFAVDGFIGAQAIKRYPPILRPIMQYTIPALGKISEHYRAAERAAIPLLEDREKTGETALDLLYWMADQAQGDEKDKAFIAGILLKVSFAAIHTSAAAPAQLIFDLCAMPEYIEPLRKELESVMTSNGDIDKTGFHKLTKMDSIMKESQRFNPLLLITFERIVTEDYPLKDGFVIPANTTIGVPTQAITMDPAIYEKPEVFDGFRFEKERTRNPDNAGRQTYAASNHESMAFGYGRHACPGRFFASNEIKAIMGYLLLNYDMKFAEGQTRPNSLLFETQNLPDHEATVLFRKRK</sequence>
<proteinExistence type="predicted"/>
<name>A0ACC0DFR5_9PEZI</name>
<organism evidence="1 2">
    <name type="scientific">Hypoxylon rubiginosum</name>
    <dbReference type="NCBI Taxonomy" id="110542"/>
    <lineage>
        <taxon>Eukaryota</taxon>
        <taxon>Fungi</taxon>
        <taxon>Dikarya</taxon>
        <taxon>Ascomycota</taxon>
        <taxon>Pezizomycotina</taxon>
        <taxon>Sordariomycetes</taxon>
        <taxon>Xylariomycetidae</taxon>
        <taxon>Xylariales</taxon>
        <taxon>Hypoxylaceae</taxon>
        <taxon>Hypoxylon</taxon>
    </lineage>
</organism>
<evidence type="ECO:0000313" key="1">
    <source>
        <dbReference type="EMBL" id="KAI6091575.1"/>
    </source>
</evidence>
<accession>A0ACC0DFR5</accession>
<comment type="caution">
    <text evidence="1">The sequence shown here is derived from an EMBL/GenBank/DDBJ whole genome shotgun (WGS) entry which is preliminary data.</text>
</comment>
<dbReference type="EMBL" id="MU394286">
    <property type="protein sequence ID" value="KAI6091575.1"/>
    <property type="molecule type" value="Genomic_DNA"/>
</dbReference>
<evidence type="ECO:0000313" key="2">
    <source>
        <dbReference type="Proteomes" id="UP001497680"/>
    </source>
</evidence>